<reference evidence="2 3" key="1">
    <citation type="submission" date="2019-04" db="EMBL/GenBank/DDBJ databases">
        <title>Streptomyces oryziradicis sp. nov., a novel actinomycete isolated from rhizosphere soil of rice (Oryza sativa L.).</title>
        <authorList>
            <person name="Li C."/>
        </authorList>
    </citation>
    <scope>NUCLEOTIDE SEQUENCE [LARGE SCALE GENOMIC DNA]</scope>
    <source>
        <strain evidence="2 3">NEAU-C40</strain>
    </source>
</reference>
<sequence length="346" mass="37107">MTVLVTGAAGYVGGLIVKALREHGGYGDVLAFTRAEADLTVPGALDGVPTAGITHIVHAAAVTKFAVERDTAKAVNIGGTEQVVALAKRCPDLERLVLLSTLYTSGLATGEIAEEPAGAVEEPRTAGEADDPADVVRFANYYEWSKHAAERLVLDSGLPATIARVPTIIADDDSGHVSQYNAVHNTLKLLYYGLLSLMPGLSDIPVALGTGEFTVNATMALLPAEPGIYHVCPDLEQTPRLGQIVDLMFTAFEQDGNFIRRQILRPLLVDEAAFANLLNGLRTLPHGAVLDALESVSPFSAQLFRPKVFGNTRLHKAWPGYRAQDPDVLVSQTAEYLVRTRWGRTS</sequence>
<dbReference type="GO" id="GO:0010345">
    <property type="term" value="P:suberin biosynthetic process"/>
    <property type="evidence" value="ECO:0007669"/>
    <property type="project" value="TreeGrafter"/>
</dbReference>
<dbReference type="InterPro" id="IPR026055">
    <property type="entry name" value="FAR"/>
</dbReference>
<evidence type="ECO:0000259" key="1">
    <source>
        <dbReference type="Pfam" id="PF07993"/>
    </source>
</evidence>
<dbReference type="Pfam" id="PF07993">
    <property type="entry name" value="NAD_binding_4"/>
    <property type="match status" value="1"/>
</dbReference>
<dbReference type="GO" id="GO:0080019">
    <property type="term" value="F:alcohol-forming very long-chain fatty acyl-CoA reductase activity"/>
    <property type="evidence" value="ECO:0007669"/>
    <property type="project" value="InterPro"/>
</dbReference>
<protein>
    <submittedName>
        <fullName evidence="2">NAD-dependent epimerase/dehydratase family protein</fullName>
    </submittedName>
</protein>
<organism evidence="2 3">
    <name type="scientific">Actinacidiphila oryziradicis</name>
    <dbReference type="NCBI Taxonomy" id="2571141"/>
    <lineage>
        <taxon>Bacteria</taxon>
        <taxon>Bacillati</taxon>
        <taxon>Actinomycetota</taxon>
        <taxon>Actinomycetes</taxon>
        <taxon>Kitasatosporales</taxon>
        <taxon>Streptomycetaceae</taxon>
        <taxon>Actinacidiphila</taxon>
    </lineage>
</organism>
<dbReference type="PANTHER" id="PTHR11011:SF110">
    <property type="entry name" value="FATTY ACYL-COA REDUCTASE"/>
    <property type="match status" value="1"/>
</dbReference>
<name>A0A4U0RGH6_9ACTN</name>
<keyword evidence="3" id="KW-1185">Reference proteome</keyword>
<evidence type="ECO:0000313" key="3">
    <source>
        <dbReference type="Proteomes" id="UP000305778"/>
    </source>
</evidence>
<comment type="caution">
    <text evidence="2">The sequence shown here is derived from an EMBL/GenBank/DDBJ whole genome shotgun (WGS) entry which is preliminary data.</text>
</comment>
<gene>
    <name evidence="2" type="ORF">FCI23_53230</name>
</gene>
<dbReference type="PANTHER" id="PTHR11011">
    <property type="entry name" value="MALE STERILITY PROTEIN 2-RELATED"/>
    <property type="match status" value="1"/>
</dbReference>
<dbReference type="OrthoDB" id="9807212at2"/>
<feature type="domain" description="Thioester reductase (TE)" evidence="1">
    <location>
        <begin position="52"/>
        <end position="204"/>
    </location>
</feature>
<evidence type="ECO:0000313" key="2">
    <source>
        <dbReference type="EMBL" id="TJZ94643.1"/>
    </source>
</evidence>
<dbReference type="AlphaFoldDB" id="A0A4U0RGH6"/>
<dbReference type="EMBL" id="SUMC01000208">
    <property type="protein sequence ID" value="TJZ94643.1"/>
    <property type="molecule type" value="Genomic_DNA"/>
</dbReference>
<dbReference type="RefSeq" id="WP_136731324.1">
    <property type="nucleotide sequence ID" value="NZ_SUMC01000208.1"/>
</dbReference>
<proteinExistence type="predicted"/>
<dbReference type="GO" id="GO:0035336">
    <property type="term" value="P:long-chain fatty-acyl-CoA metabolic process"/>
    <property type="evidence" value="ECO:0007669"/>
    <property type="project" value="TreeGrafter"/>
</dbReference>
<dbReference type="InterPro" id="IPR036291">
    <property type="entry name" value="NAD(P)-bd_dom_sf"/>
</dbReference>
<dbReference type="InterPro" id="IPR013120">
    <property type="entry name" value="FAR_NAD-bd"/>
</dbReference>
<dbReference type="Gene3D" id="3.40.50.720">
    <property type="entry name" value="NAD(P)-binding Rossmann-like Domain"/>
    <property type="match status" value="1"/>
</dbReference>
<accession>A0A4U0RGH6</accession>
<dbReference type="SUPFAM" id="SSF51735">
    <property type="entry name" value="NAD(P)-binding Rossmann-fold domains"/>
    <property type="match status" value="1"/>
</dbReference>
<dbReference type="Proteomes" id="UP000305778">
    <property type="component" value="Unassembled WGS sequence"/>
</dbReference>